<protein>
    <submittedName>
        <fullName evidence="1">Uncharacterized protein</fullName>
    </submittedName>
</protein>
<evidence type="ECO:0000313" key="2">
    <source>
        <dbReference type="Proteomes" id="UP001345219"/>
    </source>
</evidence>
<keyword evidence="2" id="KW-1185">Reference proteome</keyword>
<gene>
    <name evidence="1" type="ORF">SAY87_029843</name>
</gene>
<dbReference type="AlphaFoldDB" id="A0AAN7Q9U7"/>
<sequence length="195" mass="21230">MPSAALALPPSTSFLKVENQSLITRPTRLSFVPLPCPCTALRIDAHAVSSRFLVLSSEKREDVVKVKATASNPRSTLRMMARGNRTRQPGHCNLESCLDYDHPAHGDIQTPSKTKDHPRSACSNFIPCCSAHNGEPLDKHKSWESGSIVHPHHQSYEALRILGMVSVSSDGLAVKINGVLAVPFFFGRGAPDNLI</sequence>
<accession>A0AAN7Q9U7</accession>
<reference evidence="1 2" key="1">
    <citation type="journal article" date="2023" name="Hortic Res">
        <title>Pangenome of water caltrop reveals structural variations and asymmetric subgenome divergence after allopolyploidization.</title>
        <authorList>
            <person name="Zhang X."/>
            <person name="Chen Y."/>
            <person name="Wang L."/>
            <person name="Yuan Y."/>
            <person name="Fang M."/>
            <person name="Shi L."/>
            <person name="Lu R."/>
            <person name="Comes H.P."/>
            <person name="Ma Y."/>
            <person name="Chen Y."/>
            <person name="Huang G."/>
            <person name="Zhou Y."/>
            <person name="Zheng Z."/>
            <person name="Qiu Y."/>
        </authorList>
    </citation>
    <scope>NUCLEOTIDE SEQUENCE [LARGE SCALE GENOMIC DNA]</scope>
    <source>
        <tissue evidence="1">Roots</tissue>
    </source>
</reference>
<organism evidence="1 2">
    <name type="scientific">Trapa incisa</name>
    <dbReference type="NCBI Taxonomy" id="236973"/>
    <lineage>
        <taxon>Eukaryota</taxon>
        <taxon>Viridiplantae</taxon>
        <taxon>Streptophyta</taxon>
        <taxon>Embryophyta</taxon>
        <taxon>Tracheophyta</taxon>
        <taxon>Spermatophyta</taxon>
        <taxon>Magnoliopsida</taxon>
        <taxon>eudicotyledons</taxon>
        <taxon>Gunneridae</taxon>
        <taxon>Pentapetalae</taxon>
        <taxon>rosids</taxon>
        <taxon>malvids</taxon>
        <taxon>Myrtales</taxon>
        <taxon>Lythraceae</taxon>
        <taxon>Trapa</taxon>
    </lineage>
</organism>
<name>A0AAN7Q9U7_9MYRT</name>
<dbReference type="Proteomes" id="UP001345219">
    <property type="component" value="Chromosome 23"/>
</dbReference>
<comment type="caution">
    <text evidence="1">The sequence shown here is derived from an EMBL/GenBank/DDBJ whole genome shotgun (WGS) entry which is preliminary data.</text>
</comment>
<proteinExistence type="predicted"/>
<dbReference type="EMBL" id="JAXIOK010000009">
    <property type="protein sequence ID" value="KAK4761959.1"/>
    <property type="molecule type" value="Genomic_DNA"/>
</dbReference>
<evidence type="ECO:0000313" key="1">
    <source>
        <dbReference type="EMBL" id="KAK4761959.1"/>
    </source>
</evidence>